<evidence type="ECO:0000313" key="3">
    <source>
        <dbReference type="Proteomes" id="UP000077202"/>
    </source>
</evidence>
<feature type="compositionally biased region" description="Acidic residues" evidence="1">
    <location>
        <begin position="267"/>
        <end position="280"/>
    </location>
</feature>
<feature type="compositionally biased region" description="Basic and acidic residues" evidence="1">
    <location>
        <begin position="249"/>
        <end position="259"/>
    </location>
</feature>
<reference evidence="2" key="1">
    <citation type="submission" date="2016-03" db="EMBL/GenBank/DDBJ databases">
        <title>Mechanisms controlling the formation of the plant cell surface in tip-growing cells are functionally conserved among land plants.</title>
        <authorList>
            <person name="Honkanen S."/>
            <person name="Jones V.A."/>
            <person name="Morieri G."/>
            <person name="Champion C."/>
            <person name="Hetherington A.J."/>
            <person name="Kelly S."/>
            <person name="Saint-Marcoux D."/>
            <person name="Proust H."/>
            <person name="Prescott H."/>
            <person name="Dolan L."/>
        </authorList>
    </citation>
    <scope>NUCLEOTIDE SEQUENCE [LARGE SCALE GENOMIC DNA]</scope>
    <source>
        <tissue evidence="2">Whole gametophyte</tissue>
    </source>
</reference>
<dbReference type="AlphaFoldDB" id="A0A176WLK2"/>
<dbReference type="Proteomes" id="UP000077202">
    <property type="component" value="Unassembled WGS sequence"/>
</dbReference>
<feature type="compositionally biased region" description="Low complexity" evidence="1">
    <location>
        <begin position="315"/>
        <end position="329"/>
    </location>
</feature>
<dbReference type="EMBL" id="LVLJ01000462">
    <property type="protein sequence ID" value="OAE34038.1"/>
    <property type="molecule type" value="Genomic_DNA"/>
</dbReference>
<organism evidence="2 3">
    <name type="scientific">Marchantia polymorpha subsp. ruderalis</name>
    <dbReference type="NCBI Taxonomy" id="1480154"/>
    <lineage>
        <taxon>Eukaryota</taxon>
        <taxon>Viridiplantae</taxon>
        <taxon>Streptophyta</taxon>
        <taxon>Embryophyta</taxon>
        <taxon>Marchantiophyta</taxon>
        <taxon>Marchantiopsida</taxon>
        <taxon>Marchantiidae</taxon>
        <taxon>Marchantiales</taxon>
        <taxon>Marchantiaceae</taxon>
        <taxon>Marchantia</taxon>
    </lineage>
</organism>
<gene>
    <name evidence="2" type="ORF">AXG93_4142s1230</name>
</gene>
<evidence type="ECO:0000313" key="2">
    <source>
        <dbReference type="EMBL" id="OAE34038.1"/>
    </source>
</evidence>
<proteinExistence type="predicted"/>
<protein>
    <submittedName>
        <fullName evidence="2">Uncharacterized protein</fullName>
    </submittedName>
</protein>
<feature type="region of interest" description="Disordered" evidence="1">
    <location>
        <begin position="248"/>
        <end position="378"/>
    </location>
</feature>
<sequence length="378" mass="41443">MARSTQLRMVPLKVPQIERRAFQNEMSAVKLDFLLKRGKIGCSRRWSGSGCWRRTNLRAVFDHIRDWEEVLGRCAGEEGDLLFNCESVQVTKEEEISFGALFKKSKSSKNGYKTRDYKDRMRRNVAVALLQILNSHLTTYCSSARVCRSRRKKKFPLVRFSRKAKWSQDAQGVSDSQSDNCWSADCESDNRESAGFADCETDGANDQCADAFGGRTFSKDTFRADCAGRTGSRSGRCKGSGAAVAAEAAARHSSRESPRDSVATEILETEDETSSEEQEADSVQKTPSPTARRMGPTTSVRTPSADAPSARTPSAQIAPEGQAAEAGGARVTKVTAASTPSQTDETSSEEQEEDSVQKTPTGAKESTAEGVHRRRHCP</sequence>
<comment type="caution">
    <text evidence="2">The sequence shown here is derived from an EMBL/GenBank/DDBJ whole genome shotgun (WGS) entry which is preliminary data.</text>
</comment>
<accession>A0A176WLK2</accession>
<keyword evidence="3" id="KW-1185">Reference proteome</keyword>
<name>A0A176WLK2_MARPO</name>
<evidence type="ECO:0000256" key="1">
    <source>
        <dbReference type="SAM" id="MobiDB-lite"/>
    </source>
</evidence>